<dbReference type="GO" id="GO:0000428">
    <property type="term" value="C:DNA-directed RNA polymerase complex"/>
    <property type="evidence" value="ECO:0007669"/>
    <property type="project" value="UniProtKB-KW"/>
</dbReference>
<evidence type="ECO:0000256" key="1">
    <source>
        <dbReference type="ARBA" id="ARBA00022478"/>
    </source>
</evidence>
<dbReference type="SUPFAM" id="SSF117023">
    <property type="entry name" value="DNA primase DnaG, C-terminal domain"/>
    <property type="match status" value="1"/>
</dbReference>
<keyword evidence="5 12" id="KW-0235">DNA replication</keyword>
<comment type="similarity">
    <text evidence="12">Belongs to the DnaG primase family.</text>
</comment>
<protein>
    <recommendedName>
        <fullName evidence="12">DNA primase</fullName>
        <ecNumber evidence="12">2.7.7.101</ecNumber>
    </recommendedName>
</protein>
<evidence type="ECO:0000256" key="7">
    <source>
        <dbReference type="ARBA" id="ARBA00022771"/>
    </source>
</evidence>
<keyword evidence="10 12" id="KW-0238">DNA-binding</keyword>
<dbReference type="Pfam" id="PF13662">
    <property type="entry name" value="Toprim_4"/>
    <property type="match status" value="1"/>
</dbReference>
<dbReference type="PANTHER" id="PTHR30313">
    <property type="entry name" value="DNA PRIMASE"/>
    <property type="match status" value="1"/>
</dbReference>
<dbReference type="EC" id="2.7.7.101" evidence="12"/>
<comment type="caution">
    <text evidence="15">The sequence shown here is derived from an EMBL/GenBank/DDBJ whole genome shotgun (WGS) entry which is preliminary data.</text>
</comment>
<organism evidence="15 16">
    <name type="scientific">Aerolutibacter ruishenii</name>
    <dbReference type="NCBI Taxonomy" id="686800"/>
    <lineage>
        <taxon>Bacteria</taxon>
        <taxon>Pseudomonadati</taxon>
        <taxon>Pseudomonadota</taxon>
        <taxon>Gammaproteobacteria</taxon>
        <taxon>Lysobacterales</taxon>
        <taxon>Lysobacteraceae</taxon>
        <taxon>Aerolutibacter</taxon>
    </lineage>
</organism>
<reference evidence="15 16" key="1">
    <citation type="journal article" date="2015" name="Stand. Genomic Sci.">
        <title>Genomic Encyclopedia of Bacterial and Archaeal Type Strains, Phase III: the genomes of soil and plant-associated and newly described type strains.</title>
        <authorList>
            <person name="Whitman W.B."/>
            <person name="Woyke T."/>
            <person name="Klenk H.P."/>
            <person name="Zhou Y."/>
            <person name="Lilburn T.G."/>
            <person name="Beck B.J."/>
            <person name="De Vos P."/>
            <person name="Vandamme P."/>
            <person name="Eisen J.A."/>
            <person name="Garrity G."/>
            <person name="Hugenholtz P."/>
            <person name="Kyrpides N.C."/>
        </authorList>
    </citation>
    <scope>NUCLEOTIDE SEQUENCE [LARGE SCALE GENOMIC DNA]</scope>
    <source>
        <strain evidence="15 16">CGMCC 1.10136</strain>
    </source>
</reference>
<evidence type="ECO:0000313" key="16">
    <source>
        <dbReference type="Proteomes" id="UP000316471"/>
    </source>
</evidence>
<accession>A0A562LGU5</accession>
<sequence length="597" mass="66311">MASSSYCFKEPPAPAMARIPDAFIDDLLARSDIVELIGARVPLKKQGREYSARCPFHDERSPSFTVSPTKQFYHCFGCGAHGTAISFLMNYDRLEFLDAVEELAKRAGMEVPRDTQQRNANPDGQDLYAALDASAKFFQKQLAGSAKAQAYLDGRGVDATTRERFAIGYAPDGFNALRDALGSDERRLKLLERGGMMSRNDTGRVYDKFRDRVMFPIHDRRGRTIAFGGRVLEKDDGPKYLNSPETELFHKGRELYGLWQVRQAHNKIPRLIVVEGYMDVVALFQHGVDTAVATLGTATTPDHAELLFRNAPDVYFCFDGDRAGRGAAWKAVESVLPRMKDGRQAFFLFLPEGEDPDSLVRQEGQEGFHARLQQATPLSQFFFDSLSADVNLSTLEGKGRLAERAKPYLLQIPDGAFGDLMKQRLTELTGVGARTSSPQTHVRAQRARSAGAAPAAGKRSIVRSVIALLLQHPPLGVELQPPYRFATLRQPGVPLLVELLQLVDQRPDINTGALLAHFEGRDEQAALQKVALLNLPGDEVQWLREFMDGINQLESQTVQQRIDDLNARIRDAGSMSALSASEKAELRELQSPVRKDP</sequence>
<dbReference type="InterPro" id="IPR050219">
    <property type="entry name" value="DnaG_primase"/>
</dbReference>
<keyword evidence="2 12" id="KW-0639">Primosome</keyword>
<dbReference type="InterPro" id="IPR030846">
    <property type="entry name" value="DnaG_bac"/>
</dbReference>
<evidence type="ECO:0000256" key="10">
    <source>
        <dbReference type="ARBA" id="ARBA00023125"/>
    </source>
</evidence>
<dbReference type="Gene3D" id="1.10.860.10">
    <property type="entry name" value="DNAb Helicase, Chain A"/>
    <property type="match status" value="1"/>
</dbReference>
<keyword evidence="4 12" id="KW-0548">Nucleotidyltransferase</keyword>
<dbReference type="Pfam" id="PF01807">
    <property type="entry name" value="Zn_ribbon_DnaG"/>
    <property type="match status" value="1"/>
</dbReference>
<dbReference type="Gene3D" id="1.20.50.20">
    <property type="entry name" value="DnaG, RNA polymerase domain, helical bundle"/>
    <property type="match status" value="1"/>
</dbReference>
<dbReference type="InterPro" id="IPR013264">
    <property type="entry name" value="DNAG_N"/>
</dbReference>
<keyword evidence="7 12" id="KW-0863">Zinc-finger</keyword>
<dbReference type="NCBIfam" id="TIGR01391">
    <property type="entry name" value="dnaG"/>
    <property type="match status" value="1"/>
</dbReference>
<dbReference type="InterPro" id="IPR036977">
    <property type="entry name" value="DNA_primase_Znf_CHC2"/>
</dbReference>
<dbReference type="SUPFAM" id="SSF56731">
    <property type="entry name" value="DNA primase core"/>
    <property type="match status" value="1"/>
</dbReference>
<dbReference type="Gene3D" id="3.90.580.10">
    <property type="entry name" value="Zinc finger, CHC2-type domain"/>
    <property type="match status" value="1"/>
</dbReference>
<dbReference type="SMART" id="SM00766">
    <property type="entry name" value="DnaG_DnaB_bind"/>
    <property type="match status" value="1"/>
</dbReference>
<dbReference type="InterPro" id="IPR006295">
    <property type="entry name" value="DNA_primase_DnaG"/>
</dbReference>
<feature type="domain" description="Toprim" evidence="14">
    <location>
        <begin position="269"/>
        <end position="351"/>
    </location>
</feature>
<dbReference type="FunFam" id="3.40.1360.10:FF:000002">
    <property type="entry name" value="DNA primase"/>
    <property type="match status" value="1"/>
</dbReference>
<dbReference type="CDD" id="cd03364">
    <property type="entry name" value="TOPRIM_DnaG_primases"/>
    <property type="match status" value="1"/>
</dbReference>
<comment type="catalytic activity">
    <reaction evidence="12">
        <text>ssDNA + n NTP = ssDNA/pppN(pN)n-1 hybrid + (n-1) diphosphate.</text>
        <dbReference type="EC" id="2.7.7.101"/>
    </reaction>
</comment>
<keyword evidence="3 12" id="KW-0808">Transferase</keyword>
<name>A0A562LGU5_9GAMM</name>
<dbReference type="SUPFAM" id="SSF57783">
    <property type="entry name" value="Zinc beta-ribbon"/>
    <property type="match status" value="1"/>
</dbReference>
<feature type="zinc finger region" description="CHC2-type" evidence="12">
    <location>
        <begin position="54"/>
        <end position="78"/>
    </location>
</feature>
<dbReference type="Pfam" id="PF08275">
    <property type="entry name" value="DNAG_N"/>
    <property type="match status" value="1"/>
</dbReference>
<comment type="domain">
    <text evidence="12">Contains an N-terminal zinc-binding domain, a central core domain that contains the primase activity, and a C-terminal DnaB-binding domain.</text>
</comment>
<dbReference type="InterPro" id="IPR013173">
    <property type="entry name" value="DNA_primase_DnaG_DnaB-bd_dom"/>
</dbReference>
<evidence type="ECO:0000256" key="2">
    <source>
        <dbReference type="ARBA" id="ARBA00022515"/>
    </source>
</evidence>
<dbReference type="InterPro" id="IPR016136">
    <property type="entry name" value="DNA_helicase_N/primase_C"/>
</dbReference>
<comment type="function">
    <text evidence="12">RNA polymerase that catalyzes the synthesis of short RNA molecules used as primers for DNA polymerase during DNA replication.</text>
</comment>
<keyword evidence="8 12" id="KW-0862">Zinc</keyword>
<dbReference type="GO" id="GO:0008270">
    <property type="term" value="F:zinc ion binding"/>
    <property type="evidence" value="ECO:0007669"/>
    <property type="project" value="UniProtKB-UniRule"/>
</dbReference>
<evidence type="ECO:0000256" key="5">
    <source>
        <dbReference type="ARBA" id="ARBA00022705"/>
    </source>
</evidence>
<dbReference type="PROSITE" id="PS50880">
    <property type="entry name" value="TOPRIM"/>
    <property type="match status" value="1"/>
</dbReference>
<dbReference type="GO" id="GO:0003677">
    <property type="term" value="F:DNA binding"/>
    <property type="evidence" value="ECO:0007669"/>
    <property type="project" value="UniProtKB-KW"/>
</dbReference>
<evidence type="ECO:0000313" key="15">
    <source>
        <dbReference type="EMBL" id="TWI06817.1"/>
    </source>
</evidence>
<keyword evidence="1 12" id="KW-0240">DNA-directed RNA polymerase</keyword>
<dbReference type="SMART" id="SM00400">
    <property type="entry name" value="ZnF_CHCC"/>
    <property type="match status" value="1"/>
</dbReference>
<evidence type="ECO:0000259" key="14">
    <source>
        <dbReference type="PROSITE" id="PS50880"/>
    </source>
</evidence>
<dbReference type="Pfam" id="PF10410">
    <property type="entry name" value="DnaB_bind"/>
    <property type="match status" value="1"/>
</dbReference>
<dbReference type="Pfam" id="PF08278">
    <property type="entry name" value="DnaG_DnaB_bind"/>
    <property type="match status" value="1"/>
</dbReference>
<dbReference type="InterPro" id="IPR034151">
    <property type="entry name" value="TOPRIM_DnaG_bac"/>
</dbReference>
<keyword evidence="11 12" id="KW-0804">Transcription</keyword>
<dbReference type="InterPro" id="IPR002694">
    <property type="entry name" value="Znf_CHC2"/>
</dbReference>
<evidence type="ECO:0000256" key="9">
    <source>
        <dbReference type="ARBA" id="ARBA00022842"/>
    </source>
</evidence>
<dbReference type="HAMAP" id="MF_00974">
    <property type="entry name" value="DNA_primase_DnaG"/>
    <property type="match status" value="1"/>
</dbReference>
<feature type="region of interest" description="Disordered" evidence="13">
    <location>
        <begin position="576"/>
        <end position="597"/>
    </location>
</feature>
<evidence type="ECO:0000256" key="11">
    <source>
        <dbReference type="ARBA" id="ARBA00023163"/>
    </source>
</evidence>
<evidence type="ECO:0000256" key="6">
    <source>
        <dbReference type="ARBA" id="ARBA00022723"/>
    </source>
</evidence>
<feature type="compositionally biased region" description="Basic and acidic residues" evidence="13">
    <location>
        <begin position="582"/>
        <end position="597"/>
    </location>
</feature>
<dbReference type="Gene3D" id="3.40.1360.10">
    <property type="match status" value="1"/>
</dbReference>
<dbReference type="GO" id="GO:0005737">
    <property type="term" value="C:cytoplasm"/>
    <property type="evidence" value="ECO:0007669"/>
    <property type="project" value="TreeGrafter"/>
</dbReference>
<dbReference type="GO" id="GO:0003899">
    <property type="term" value="F:DNA-directed RNA polymerase activity"/>
    <property type="evidence" value="ECO:0007669"/>
    <property type="project" value="UniProtKB-UniRule"/>
</dbReference>
<proteinExistence type="inferred from homology"/>
<dbReference type="InterPro" id="IPR037068">
    <property type="entry name" value="DNA_primase_core_N_sf"/>
</dbReference>
<evidence type="ECO:0000256" key="8">
    <source>
        <dbReference type="ARBA" id="ARBA00022833"/>
    </source>
</evidence>
<comment type="subunit">
    <text evidence="12">Monomer. Interacts with DnaB.</text>
</comment>
<keyword evidence="9" id="KW-0460">Magnesium</keyword>
<dbReference type="PANTHER" id="PTHR30313:SF2">
    <property type="entry name" value="DNA PRIMASE"/>
    <property type="match status" value="1"/>
</dbReference>
<dbReference type="GO" id="GO:0006269">
    <property type="term" value="P:DNA replication, synthesis of primer"/>
    <property type="evidence" value="ECO:0007669"/>
    <property type="project" value="UniProtKB-UniRule"/>
</dbReference>
<dbReference type="Proteomes" id="UP000316471">
    <property type="component" value="Unassembled WGS sequence"/>
</dbReference>
<evidence type="ECO:0000256" key="4">
    <source>
        <dbReference type="ARBA" id="ARBA00022695"/>
    </source>
</evidence>
<keyword evidence="16" id="KW-1185">Reference proteome</keyword>
<dbReference type="SMART" id="SM00493">
    <property type="entry name" value="TOPRIM"/>
    <property type="match status" value="1"/>
</dbReference>
<dbReference type="AlphaFoldDB" id="A0A562LGU5"/>
<dbReference type="InterPro" id="IPR019475">
    <property type="entry name" value="DNA_primase_DnaB-bd"/>
</dbReference>
<keyword evidence="6 12" id="KW-0479">Metal-binding</keyword>
<dbReference type="GO" id="GO:1990077">
    <property type="term" value="C:primosome complex"/>
    <property type="evidence" value="ECO:0007669"/>
    <property type="project" value="UniProtKB-KW"/>
</dbReference>
<dbReference type="InterPro" id="IPR006171">
    <property type="entry name" value="TOPRIM_dom"/>
</dbReference>
<dbReference type="FunFam" id="3.90.980.10:FF:000001">
    <property type="entry name" value="DNA primase"/>
    <property type="match status" value="1"/>
</dbReference>
<gene>
    <name evidence="12" type="primary">dnaG</name>
    <name evidence="15" type="ORF">IP93_02809</name>
</gene>
<dbReference type="Gene3D" id="3.90.980.10">
    <property type="entry name" value="DNA primase, catalytic core, N-terminal domain"/>
    <property type="match status" value="1"/>
</dbReference>
<dbReference type="FunFam" id="3.90.580.10:FF:000001">
    <property type="entry name" value="DNA primase"/>
    <property type="match status" value="1"/>
</dbReference>
<comment type="cofactor">
    <cofactor evidence="12">
        <name>Zn(2+)</name>
        <dbReference type="ChEBI" id="CHEBI:29105"/>
    </cofactor>
    <text evidence="12">Binds 1 zinc ion per monomer.</text>
</comment>
<evidence type="ECO:0000256" key="12">
    <source>
        <dbReference type="HAMAP-Rule" id="MF_00974"/>
    </source>
</evidence>
<dbReference type="EMBL" id="VLKP01000014">
    <property type="protein sequence ID" value="TWI06817.1"/>
    <property type="molecule type" value="Genomic_DNA"/>
</dbReference>
<evidence type="ECO:0000256" key="13">
    <source>
        <dbReference type="SAM" id="MobiDB-lite"/>
    </source>
</evidence>
<evidence type="ECO:0000256" key="3">
    <source>
        <dbReference type="ARBA" id="ARBA00022679"/>
    </source>
</evidence>